<proteinExistence type="predicted"/>
<organism evidence="1 2">
    <name type="scientific">Paraburkholderia podalyriae</name>
    <dbReference type="NCBI Taxonomy" id="1938811"/>
    <lineage>
        <taxon>Bacteria</taxon>
        <taxon>Pseudomonadati</taxon>
        <taxon>Pseudomonadota</taxon>
        <taxon>Betaproteobacteria</taxon>
        <taxon>Burkholderiales</taxon>
        <taxon>Burkholderiaceae</taxon>
        <taxon>Paraburkholderia</taxon>
    </lineage>
</organism>
<sequence length="174" mass="18938">MCAICEFKIEFSIGHPLALSVAVATRKAIEAGLIDEMDIDDGPLSAARKRMSSVDALNLLQARIEGAHAAQELLDLPDFYVLLIENDTWGFFHATMEGFDPDIVPEMPDVAATDEAKRSNVVITTEAALRGWLAGHFDIERAFQESLFMVDAPQTPAASLTRMLTTTELAGVSN</sequence>
<name>A0ABR7PTD4_9BURK</name>
<gene>
    <name evidence="1" type="ORF">F6X42_23880</name>
</gene>
<dbReference type="EMBL" id="VZQQ01000021">
    <property type="protein sequence ID" value="MBC8749509.1"/>
    <property type="molecule type" value="Genomic_DNA"/>
</dbReference>
<evidence type="ECO:0000313" key="1">
    <source>
        <dbReference type="EMBL" id="MBC8749509.1"/>
    </source>
</evidence>
<accession>A0ABR7PTD4</accession>
<protein>
    <submittedName>
        <fullName evidence="1">Uncharacterized protein</fullName>
    </submittedName>
</protein>
<comment type="caution">
    <text evidence="1">The sequence shown here is derived from an EMBL/GenBank/DDBJ whole genome shotgun (WGS) entry which is preliminary data.</text>
</comment>
<dbReference type="Proteomes" id="UP000736373">
    <property type="component" value="Unassembled WGS sequence"/>
</dbReference>
<keyword evidence="2" id="KW-1185">Reference proteome</keyword>
<evidence type="ECO:0000313" key="2">
    <source>
        <dbReference type="Proteomes" id="UP000736373"/>
    </source>
</evidence>
<reference evidence="1 2" key="1">
    <citation type="submission" date="2019-09" db="EMBL/GenBank/DDBJ databases">
        <title>Paraburkholderia podalyriae sp. nov., A South African Podalyria-associated rhizobium.</title>
        <authorList>
            <person name="Mavima L."/>
            <person name="Beukes C.W."/>
            <person name="Palmer M."/>
            <person name="De Meyer S.E."/>
            <person name="James E.K."/>
            <person name="Maluk M."/>
            <person name="Avontuur J.R."/>
            <person name="Chan W.Y."/>
            <person name="Venter S.N."/>
            <person name="Steenkamp E.T."/>
        </authorList>
    </citation>
    <scope>NUCLEOTIDE SEQUENCE [LARGE SCALE GENOMIC DNA]</scope>
    <source>
        <strain evidence="1 2">WC7.3b</strain>
    </source>
</reference>